<proteinExistence type="predicted"/>
<evidence type="ECO:0008006" key="3">
    <source>
        <dbReference type="Google" id="ProtNLM"/>
    </source>
</evidence>
<dbReference type="OrthoDB" id="219241at2"/>
<keyword evidence="2" id="KW-1185">Reference proteome</keyword>
<dbReference type="RefSeq" id="WP_006015369.1">
    <property type="nucleotide sequence ID" value="NZ_AUAV01000023.1"/>
</dbReference>
<dbReference type="STRING" id="1121922.GCA_000428905_03521"/>
<name>K7A5M4_9ALTE</name>
<dbReference type="EMBL" id="BAEQ01000066">
    <property type="protein sequence ID" value="GAC30770.1"/>
    <property type="molecule type" value="Genomic_DNA"/>
</dbReference>
<protein>
    <recommendedName>
        <fullName evidence="3">Glycosyl hydrolase 36 catalytic domain-containing protein</fullName>
    </recommendedName>
</protein>
<dbReference type="AlphaFoldDB" id="K7A5M4"/>
<evidence type="ECO:0000313" key="2">
    <source>
        <dbReference type="Proteomes" id="UP000006251"/>
    </source>
</evidence>
<comment type="caution">
    <text evidence="1">The sequence shown here is derived from an EMBL/GenBank/DDBJ whole genome shotgun (WGS) entry which is preliminary data.</text>
</comment>
<organism evidence="1 2">
    <name type="scientific">Brumicola pallidula DSM 14239 = ACAM 615</name>
    <dbReference type="NCBI Taxonomy" id="1121922"/>
    <lineage>
        <taxon>Bacteria</taxon>
        <taxon>Pseudomonadati</taxon>
        <taxon>Pseudomonadota</taxon>
        <taxon>Gammaproteobacteria</taxon>
        <taxon>Alteromonadales</taxon>
        <taxon>Alteromonadaceae</taxon>
        <taxon>Brumicola</taxon>
    </lineage>
</organism>
<sequence length="1160" mass="130695">MDNKSLNADAKPNDTVSGAYIQMDGDTYYKISHVDQMAPFFISVVSDQDHWLFAGSTGGLTMGRVSPDKAVFPYVTVDKLYESTPHTGPKTIIKVIQSEHKSVYWEPYNREHDDRYHVTRNLYKNLLGNVLCFEEINHDLQLAFRYSWQFSSEFGISRQCKLENLAAQPCSLELIDGLQNILPAGTPSFTQSQSSNLVDAYKWTEVDQETGLALYTLYSAITDRAEPVEALRANTVFRLGLPGSTVHLTSSSLDLFKAGQVLHSSDYSRGVRSCYLVHSHITLGAHSDQKWSINVDVEKDQTDVVALKHALLNKSDVNEKMQQSFLSGSDKLARIMASSDGFQVTAEEDVSLHHYANTLFNVLRGGIFANQYLVSRADLLKTLQHFNHDIYARQKAALSNLPENVSLDELMSSVEALQDVQLSRLVYEYLPITFGRRHGDPSRPWNQFAIELKDDRGQPLLSYQGNWRDIFQNWEALTLSYPSFIESVIAKFVNASTLDGYNPYRITKQGIDWEIEEPDDPWSYIGYWGDHQIIYLLKLLESSNNFHPGKLASLLEQSVYSYANVPYRIKPLHNIIDSPKDTVLFDNELAEDIERNIERLGSDGKLVLDAQGQVYQVSLVEKLFIPLLSKLSNLVIDGGIWLNTQRPEWNDANNALVGQGLSMVTLCYLNRYLTFVTQLLVSIEDTNKQFAMTTEVAEWLTGTTHILQSVSEQINQGPVSSSLQFSTLQKLGTLASEYRAKMYRHSGNYTQEVVSINQLKALLSSAKPLITRSIEANYSESGLYHAYNVLSINQKSLNVSHLYDMLEGQVAALSSGALSSHRAVDVMDTLYASDMYRADQKTFMLYPDRKQQGFISKNCVPKHAVMNHPLLAKMLAQDDNRLIKLDILDNYRFNSELTNANAIKHIWPLIAQEYPDLASDNALDSMLDIYESVFNHSAFTGRSGGMFGFEGLGCIYWHMVSKLLLAVQEVAIRSVHEEGKSATSQALIAHYYNVRLGIGFNKTPQEYGAFPADPYSHTPKHAGAQQPGMTGQVKEELLTRMGELGCFVTKGRVSFDPFLLRAQEFTTQATTFRYLDINEAWKTINLDSNSLAFTWCQVPVIYSVSNNDDAQMTIYSEHGKKHIVMANELDQQFSQMLFARSGGIVRIDVSIGRNRLYSAS</sequence>
<accession>K7A5M4</accession>
<gene>
    <name evidence="1" type="ORF">GPAL_3930</name>
</gene>
<evidence type="ECO:0000313" key="1">
    <source>
        <dbReference type="EMBL" id="GAC30770.1"/>
    </source>
</evidence>
<dbReference type="Proteomes" id="UP000006251">
    <property type="component" value="Unassembled WGS sequence"/>
</dbReference>
<reference evidence="2" key="1">
    <citation type="journal article" date="2014" name="Environ. Microbiol.">
        <title>Comparative genomics of the marine bacterial genus Glaciecola reveals the high degree of genomic diversity and genomic characteristic for cold adaptation.</title>
        <authorList>
            <person name="Qin Q.L."/>
            <person name="Xie B.B."/>
            <person name="Yu Y."/>
            <person name="Shu Y.L."/>
            <person name="Rong J.C."/>
            <person name="Zhang Y.J."/>
            <person name="Zhao D.L."/>
            <person name="Chen X.L."/>
            <person name="Zhang X.Y."/>
            <person name="Chen B."/>
            <person name="Zhou B.C."/>
            <person name="Zhang Y.Z."/>
        </authorList>
    </citation>
    <scope>NUCLEOTIDE SEQUENCE [LARGE SCALE GENOMIC DNA]</scope>
    <source>
        <strain evidence="2">ACAM 615</strain>
    </source>
</reference>